<dbReference type="Pfam" id="PF00989">
    <property type="entry name" value="PAS"/>
    <property type="match status" value="1"/>
</dbReference>
<evidence type="ECO:0000259" key="1">
    <source>
        <dbReference type="PROSITE" id="PS50112"/>
    </source>
</evidence>
<evidence type="ECO:0000313" key="2">
    <source>
        <dbReference type="EMBL" id="MCV9389502.1"/>
    </source>
</evidence>
<dbReference type="SUPFAM" id="SSF55785">
    <property type="entry name" value="PYP-like sensor domain (PAS domain)"/>
    <property type="match status" value="1"/>
</dbReference>
<dbReference type="RefSeq" id="WP_264140484.1">
    <property type="nucleotide sequence ID" value="NZ_JAOYOD010000008.1"/>
</dbReference>
<dbReference type="SMART" id="SM00091">
    <property type="entry name" value="PAS"/>
    <property type="match status" value="2"/>
</dbReference>
<sequence>MGKRLLHCITYRSSTVDLGLRALKKLTTANALRNFFTNGSFESSIWYDKDSVISFWSPQAEKTFGWTKDEIIGQKLTDTMVPKELINQHQEGTKNYIRVTASLLFLTEDVETIALHKDGTVIPIELSILTLNENQDALFCAHIYDLRAKKEPEDQNIKRASYLHTILNSTDNGISATNQAGEALEANEQFAHLWKIDTAQLDIIRDFKTVAAFIYDQIENADETWNSN</sequence>
<proteinExistence type="predicted"/>
<name>A0ABT3D0Q8_9BACT</name>
<evidence type="ECO:0000313" key="3">
    <source>
        <dbReference type="Proteomes" id="UP001300692"/>
    </source>
</evidence>
<dbReference type="CDD" id="cd00130">
    <property type="entry name" value="PAS"/>
    <property type="match status" value="1"/>
</dbReference>
<accession>A0ABT3D0Q8</accession>
<dbReference type="Gene3D" id="3.30.450.20">
    <property type="entry name" value="PAS domain"/>
    <property type="match status" value="1"/>
</dbReference>
<dbReference type="InterPro" id="IPR035965">
    <property type="entry name" value="PAS-like_dom_sf"/>
</dbReference>
<dbReference type="EMBL" id="JAOYOD010000008">
    <property type="protein sequence ID" value="MCV9389502.1"/>
    <property type="molecule type" value="Genomic_DNA"/>
</dbReference>
<gene>
    <name evidence="2" type="ORF">N7U62_22790</name>
</gene>
<keyword evidence="3" id="KW-1185">Reference proteome</keyword>
<protein>
    <submittedName>
        <fullName evidence="2">PAS domain S-box protein</fullName>
    </submittedName>
</protein>
<organism evidence="2 3">
    <name type="scientific">Reichenbachiella ulvae</name>
    <dbReference type="NCBI Taxonomy" id="2980104"/>
    <lineage>
        <taxon>Bacteria</taxon>
        <taxon>Pseudomonadati</taxon>
        <taxon>Bacteroidota</taxon>
        <taxon>Cytophagia</taxon>
        <taxon>Cytophagales</taxon>
        <taxon>Reichenbachiellaceae</taxon>
        <taxon>Reichenbachiella</taxon>
    </lineage>
</organism>
<dbReference type="NCBIfam" id="TIGR00229">
    <property type="entry name" value="sensory_box"/>
    <property type="match status" value="1"/>
</dbReference>
<comment type="caution">
    <text evidence="2">The sequence shown here is derived from an EMBL/GenBank/DDBJ whole genome shotgun (WGS) entry which is preliminary data.</text>
</comment>
<dbReference type="InterPro" id="IPR013767">
    <property type="entry name" value="PAS_fold"/>
</dbReference>
<dbReference type="Proteomes" id="UP001300692">
    <property type="component" value="Unassembled WGS sequence"/>
</dbReference>
<dbReference type="PROSITE" id="PS50112">
    <property type="entry name" value="PAS"/>
    <property type="match status" value="1"/>
</dbReference>
<feature type="domain" description="PAS" evidence="1">
    <location>
        <begin position="48"/>
        <end position="84"/>
    </location>
</feature>
<dbReference type="InterPro" id="IPR000014">
    <property type="entry name" value="PAS"/>
</dbReference>
<reference evidence="2 3" key="1">
    <citation type="submission" date="2022-10" db="EMBL/GenBank/DDBJ databases">
        <title>Comparative genomics and taxonomic characterization of three novel marine species of genus Reichenbachiella exhibiting antioxidant and polysaccharide degradation activities.</title>
        <authorList>
            <person name="Muhammad N."/>
            <person name="Lee Y.-J."/>
            <person name="Ko J."/>
            <person name="Kim S.-G."/>
        </authorList>
    </citation>
    <scope>NUCLEOTIDE SEQUENCE [LARGE SCALE GENOMIC DNA]</scope>
    <source>
        <strain evidence="2 3">ABR2-5</strain>
    </source>
</reference>